<organism evidence="1 2">
    <name type="scientific">Kaistella carnis</name>
    <dbReference type="NCBI Taxonomy" id="1241979"/>
    <lineage>
        <taxon>Bacteria</taxon>
        <taxon>Pseudomonadati</taxon>
        <taxon>Bacteroidota</taxon>
        <taxon>Flavobacteriia</taxon>
        <taxon>Flavobacteriales</taxon>
        <taxon>Weeksellaceae</taxon>
        <taxon>Chryseobacterium group</taxon>
        <taxon>Kaistella</taxon>
    </lineage>
</organism>
<dbReference type="RefSeq" id="WP_125024897.1">
    <property type="nucleotide sequence ID" value="NZ_CP034159.1"/>
</dbReference>
<gene>
    <name evidence="1" type="ORF">EIB73_09675</name>
</gene>
<evidence type="ECO:0000313" key="1">
    <source>
        <dbReference type="EMBL" id="AZI33434.1"/>
    </source>
</evidence>
<protein>
    <submittedName>
        <fullName evidence="1">Uncharacterized protein</fullName>
    </submittedName>
</protein>
<accession>A0A3G8XT76</accession>
<dbReference type="EMBL" id="CP034159">
    <property type="protein sequence ID" value="AZI33434.1"/>
    <property type="molecule type" value="Genomic_DNA"/>
</dbReference>
<dbReference type="AlphaFoldDB" id="A0A3G8XT76"/>
<keyword evidence="2" id="KW-1185">Reference proteome</keyword>
<name>A0A3G8XT76_9FLAO</name>
<dbReference type="Proteomes" id="UP000270185">
    <property type="component" value="Chromosome"/>
</dbReference>
<reference evidence="2" key="1">
    <citation type="submission" date="2018-11" db="EMBL/GenBank/DDBJ databases">
        <title>Proposal to divide the Flavobacteriaceae and reorganize its genera based on Amino Acid Identity values calculated from whole genome sequences.</title>
        <authorList>
            <person name="Nicholson A.C."/>
            <person name="Gulvik C.A."/>
            <person name="Whitney A.M."/>
            <person name="Humrighouse B.W."/>
            <person name="Bell M."/>
            <person name="Holmes B."/>
            <person name="Steigerwalt A.G."/>
            <person name="Villarma A."/>
            <person name="Sheth M."/>
            <person name="Batra D."/>
            <person name="Pryor J."/>
            <person name="Bernardet J.-F."/>
            <person name="Hugo C."/>
            <person name="Kampfer P."/>
            <person name="Newman J.D."/>
            <person name="McQuiston J.R."/>
        </authorList>
    </citation>
    <scope>NUCLEOTIDE SEQUENCE [LARGE SCALE GENOMIC DNA]</scope>
    <source>
        <strain evidence="2">G0081</strain>
    </source>
</reference>
<dbReference type="PROSITE" id="PS51257">
    <property type="entry name" value="PROKAR_LIPOPROTEIN"/>
    <property type="match status" value="1"/>
</dbReference>
<dbReference type="OrthoDB" id="766447at2"/>
<proteinExistence type="predicted"/>
<dbReference type="KEGG" id="ccas:EIB73_09675"/>
<evidence type="ECO:0000313" key="2">
    <source>
        <dbReference type="Proteomes" id="UP000270185"/>
    </source>
</evidence>
<sequence length="182" mass="21205">MKFSLLFFFNFLLIFTSCTDPNKDEDLKKRELTLINKEQEFAAKQKDYEELKMMRDSLQSLSDTTLVAKVPEKILGRWNGKMICTESNCSDYVIGDLRNDIWEFKTDSVKITNKSGGERWYSLQVIGSELRINSDIEPLNNNKTEIILQLPTENSDRMKGNREIVRENCTSKFSVDLEKIKK</sequence>